<dbReference type="AlphaFoldDB" id="A0A1H1WF85"/>
<dbReference type="Proteomes" id="UP000198963">
    <property type="component" value="Chromosome I"/>
</dbReference>
<reference evidence="1 2" key="1">
    <citation type="submission" date="2016-10" db="EMBL/GenBank/DDBJ databases">
        <authorList>
            <person name="Varghese N."/>
            <person name="Submissions S."/>
        </authorList>
    </citation>
    <scope>NUCLEOTIDE SEQUENCE [LARGE SCALE GENOMIC DNA]</scope>
    <source>
        <strain evidence="1 2">RHA_55</strain>
    </source>
</reference>
<dbReference type="PROSITE" id="PS51257">
    <property type="entry name" value="PROKAR_LIPOPROTEIN"/>
    <property type="match status" value="1"/>
</dbReference>
<evidence type="ECO:0008006" key="3">
    <source>
        <dbReference type="Google" id="ProtNLM"/>
    </source>
</evidence>
<proteinExistence type="predicted"/>
<organism evidence="1 2">
    <name type="scientific">Winogradskyella sediminis</name>
    <dbReference type="NCBI Taxonomy" id="1382466"/>
    <lineage>
        <taxon>Bacteria</taxon>
        <taxon>Pseudomonadati</taxon>
        <taxon>Bacteroidota</taxon>
        <taxon>Flavobacteriia</taxon>
        <taxon>Flavobacteriales</taxon>
        <taxon>Flavobacteriaceae</taxon>
        <taxon>Winogradskyella</taxon>
    </lineage>
</organism>
<evidence type="ECO:0000313" key="1">
    <source>
        <dbReference type="EMBL" id="SDS95311.1"/>
    </source>
</evidence>
<accession>A0A1H1WF85</accession>
<protein>
    <recommendedName>
        <fullName evidence="3">Lipoprotein</fullName>
    </recommendedName>
</protein>
<keyword evidence="2" id="KW-1185">Reference proteome</keyword>
<evidence type="ECO:0000313" key="2">
    <source>
        <dbReference type="Proteomes" id="UP000198963"/>
    </source>
</evidence>
<dbReference type="RefSeq" id="WP_147298959.1">
    <property type="nucleotide sequence ID" value="NZ_LT629774.1"/>
</dbReference>
<name>A0A1H1WF85_9FLAO</name>
<dbReference type="EMBL" id="LT629774">
    <property type="protein sequence ID" value="SDS95311.1"/>
    <property type="molecule type" value="Genomic_DNA"/>
</dbReference>
<gene>
    <name evidence="1" type="ORF">SAMN04489797_2845</name>
</gene>
<sequence>MKHLLAIVTLCIIALMSCEGRKTQQQALSESIEEFKKTVSFEKRVYIPESYMEQEVDTLMSNGFRVKIKTYADMTNAVHFSKIKDTINYQTYYRNFKFDISVTKDKQEIYNESFDKQKANKVFNFNTNIIADSDLYQFSTLAVLKSIQVNDDLAYTDRVAIDILYSIPETDKLVSHTLFIDKNGKSNIIQVEVN</sequence>
<dbReference type="STRING" id="1249933.SAMN04489797_2845"/>